<keyword evidence="3" id="KW-0732">Signal</keyword>
<feature type="domain" description="CUB" evidence="4">
    <location>
        <begin position="104"/>
        <end position="221"/>
    </location>
</feature>
<dbReference type="Pfam" id="PF26080">
    <property type="entry name" value="CUB_animal"/>
    <property type="match status" value="1"/>
</dbReference>
<dbReference type="SUPFAM" id="SSF49854">
    <property type="entry name" value="Spermadhesin, CUB domain"/>
    <property type="match status" value="1"/>
</dbReference>
<feature type="signal peptide" evidence="3">
    <location>
        <begin position="1"/>
        <end position="18"/>
    </location>
</feature>
<dbReference type="InterPro" id="IPR035914">
    <property type="entry name" value="Sperma_CUB_dom_sf"/>
</dbReference>
<dbReference type="Proteomes" id="UP001153954">
    <property type="component" value="Unassembled WGS sequence"/>
</dbReference>
<dbReference type="PANTHER" id="PTHR33236:SF5">
    <property type="entry name" value="CUB DOMAIN-CONTAINING PROTEIN"/>
    <property type="match status" value="1"/>
</dbReference>
<evidence type="ECO:0000313" key="5">
    <source>
        <dbReference type="EMBL" id="CAH2103154.1"/>
    </source>
</evidence>
<sequence>MSEKLFLIIIAASSVAVASFTVYEDNFDDIGEDTFDIDNTHSDREGKILFPFISIVRFANVDCANTNTMNGTCLARRECNNLNGTITGTCANRRGRCCIVSRTCGSATNVNNTYFTNPGYPAAYGGGPACTIIVNRCNNNVCQLRIDLLDMVLAQPDGDGVCATDMLTITGGNTIVPILCGDNTGQTLFVDFNGNAAITISVTATLATTFARRWNIRLTQLGCDCPGIAPNGCLQYYTGVTGTITSFNYGTTANTILSASLVTGTRQLANLNYGICIRMEAGFCTIQYSQSPNDVFSFTVTGDVEGADNTVLGTQIGAVNGAACTTDFVVIPNPVVVATNLPAGTDRFCGLGFVPVQTGAKPFVLYVVTDANEGATAVTPPDVANRGFSLTYTQTGC</sequence>
<dbReference type="InterPro" id="IPR058698">
    <property type="entry name" value="CUB_metazoa"/>
</dbReference>
<reference evidence="5" key="1">
    <citation type="submission" date="2022-03" db="EMBL/GenBank/DDBJ databases">
        <authorList>
            <person name="Tunstrom K."/>
        </authorList>
    </citation>
    <scope>NUCLEOTIDE SEQUENCE</scope>
</reference>
<dbReference type="AlphaFoldDB" id="A0AAU9UX57"/>
<evidence type="ECO:0000313" key="6">
    <source>
        <dbReference type="Proteomes" id="UP001153954"/>
    </source>
</evidence>
<dbReference type="InterPro" id="IPR000859">
    <property type="entry name" value="CUB_dom"/>
</dbReference>
<protein>
    <recommendedName>
        <fullName evidence="4">CUB domain-containing protein</fullName>
    </recommendedName>
</protein>
<keyword evidence="6" id="KW-1185">Reference proteome</keyword>
<accession>A0AAU9UX57</accession>
<evidence type="ECO:0000256" key="2">
    <source>
        <dbReference type="PROSITE-ProRule" id="PRU00059"/>
    </source>
</evidence>
<name>A0AAU9UX57_EUPED</name>
<keyword evidence="1" id="KW-1015">Disulfide bond</keyword>
<evidence type="ECO:0000259" key="4">
    <source>
        <dbReference type="PROSITE" id="PS01180"/>
    </source>
</evidence>
<organism evidence="5 6">
    <name type="scientific">Euphydryas editha</name>
    <name type="common">Edith's checkerspot</name>
    <dbReference type="NCBI Taxonomy" id="104508"/>
    <lineage>
        <taxon>Eukaryota</taxon>
        <taxon>Metazoa</taxon>
        <taxon>Ecdysozoa</taxon>
        <taxon>Arthropoda</taxon>
        <taxon>Hexapoda</taxon>
        <taxon>Insecta</taxon>
        <taxon>Pterygota</taxon>
        <taxon>Neoptera</taxon>
        <taxon>Endopterygota</taxon>
        <taxon>Lepidoptera</taxon>
        <taxon>Glossata</taxon>
        <taxon>Ditrysia</taxon>
        <taxon>Papilionoidea</taxon>
        <taxon>Nymphalidae</taxon>
        <taxon>Nymphalinae</taxon>
        <taxon>Euphydryas</taxon>
    </lineage>
</organism>
<dbReference type="PROSITE" id="PS01180">
    <property type="entry name" value="CUB"/>
    <property type="match status" value="1"/>
</dbReference>
<dbReference type="EMBL" id="CAKOGL010000026">
    <property type="protein sequence ID" value="CAH2103154.1"/>
    <property type="molecule type" value="Genomic_DNA"/>
</dbReference>
<comment type="caution">
    <text evidence="2">Lacks conserved residue(s) required for the propagation of feature annotation.</text>
</comment>
<dbReference type="Gene3D" id="2.60.120.290">
    <property type="entry name" value="Spermadhesin, CUB domain"/>
    <property type="match status" value="1"/>
</dbReference>
<evidence type="ECO:0000256" key="3">
    <source>
        <dbReference type="SAM" id="SignalP"/>
    </source>
</evidence>
<feature type="chain" id="PRO_5043829809" description="CUB domain-containing protein" evidence="3">
    <location>
        <begin position="19"/>
        <end position="397"/>
    </location>
</feature>
<dbReference type="PANTHER" id="PTHR33236">
    <property type="entry name" value="INTRAFLAGELLAR TRANSPORT PROTEIN 122 FAMILY PROTEIN-RELATED"/>
    <property type="match status" value="1"/>
</dbReference>
<gene>
    <name evidence="5" type="ORF">EEDITHA_LOCUS17703</name>
</gene>
<comment type="caution">
    <text evidence="5">The sequence shown here is derived from an EMBL/GenBank/DDBJ whole genome shotgun (WGS) entry which is preliminary data.</text>
</comment>
<evidence type="ECO:0000256" key="1">
    <source>
        <dbReference type="ARBA" id="ARBA00023157"/>
    </source>
</evidence>
<proteinExistence type="predicted"/>